<keyword evidence="2 4" id="KW-0808">Transferase</keyword>
<dbReference type="PROSITE" id="PS00522">
    <property type="entry name" value="DNA_POLYMERASE_X"/>
    <property type="match status" value="1"/>
</dbReference>
<reference evidence="8 9" key="1">
    <citation type="journal article" date="2018" name="PLoS Genet.">
        <title>Population sequencing reveals clonal diversity and ancestral inbreeding in the grapevine cultivar Chardonnay.</title>
        <authorList>
            <person name="Roach M.J."/>
            <person name="Johnson D.L."/>
            <person name="Bohlmann J."/>
            <person name="van Vuuren H.J."/>
            <person name="Jones S.J."/>
            <person name="Pretorius I.S."/>
            <person name="Schmidt S.A."/>
            <person name="Borneman A.R."/>
        </authorList>
    </citation>
    <scope>NUCLEOTIDE SEQUENCE [LARGE SCALE GENOMIC DNA]</scope>
    <source>
        <strain evidence="9">cv. Chardonnay</strain>
        <tissue evidence="8">Leaf</tissue>
    </source>
</reference>
<dbReference type="InterPro" id="IPR002008">
    <property type="entry name" value="DNA_pol_X_beta-like"/>
</dbReference>
<accession>A0A438JNX1</accession>
<sequence length="406" mass="44909">MLEIEILDACGSCIVILGHALRIDSRQSCKWIGFRADLFTFVSNDLISALKVSIVCGGSYRRGKASCGDLDIIITHPDGKRLIEFAPYFQSQRILPRYVKHLKDMKFLREDLIFSTHSEEGTDSGVDTYFGLCTYPARELRHRIDLKVYPRNIYAFGLISWTGNDVLNRRLRILAESKGYRLDDTGLFLATQGSGGKREPLQCACMAPIGILVQARLDTFGRKGGSHAKMYLGNPATIVAMAVRGLSYPCKPHEDALITGLAVANHEIQNILDNLRSCITRPSNRCDYVKPKMTSDSSSASTTNAQNPLAQSNTHPPPIALPTNTSSFSFASMNQPLMVKLDSWNYLVWKNQLQNVIIANGLDNFIYGSCPCLARFLDVATNHQSEVLGLATIQATSNELVVCLPI</sequence>
<dbReference type="Pfam" id="PF14791">
    <property type="entry name" value="DNA_pol_B_thumb"/>
    <property type="match status" value="1"/>
</dbReference>
<evidence type="ECO:0000256" key="1">
    <source>
        <dbReference type="ARBA" id="ARBA00008323"/>
    </source>
</evidence>
<dbReference type="PRINTS" id="PR00869">
    <property type="entry name" value="DNAPOLX"/>
</dbReference>
<organism evidence="8 9">
    <name type="scientific">Vitis vinifera</name>
    <name type="common">Grape</name>
    <dbReference type="NCBI Taxonomy" id="29760"/>
    <lineage>
        <taxon>Eukaryota</taxon>
        <taxon>Viridiplantae</taxon>
        <taxon>Streptophyta</taxon>
        <taxon>Embryophyta</taxon>
        <taxon>Tracheophyta</taxon>
        <taxon>Spermatophyta</taxon>
        <taxon>Magnoliopsida</taxon>
        <taxon>eudicotyledons</taxon>
        <taxon>Gunneridae</taxon>
        <taxon>Pentapetalae</taxon>
        <taxon>rosids</taxon>
        <taxon>Vitales</taxon>
        <taxon>Vitaceae</taxon>
        <taxon>Viteae</taxon>
        <taxon>Vitis</taxon>
    </lineage>
</organism>
<dbReference type="GO" id="GO:0005634">
    <property type="term" value="C:nucleus"/>
    <property type="evidence" value="ECO:0007669"/>
    <property type="project" value="UniProtKB-SubCell"/>
</dbReference>
<dbReference type="AlphaFoldDB" id="A0A438JNX1"/>
<feature type="region of interest" description="Disordered" evidence="5">
    <location>
        <begin position="290"/>
        <end position="318"/>
    </location>
</feature>
<dbReference type="EC" id="2.7.7.7" evidence="4"/>
<dbReference type="InterPro" id="IPR037160">
    <property type="entry name" value="DNA_Pol_thumb_sf"/>
</dbReference>
<evidence type="ECO:0000313" key="9">
    <source>
        <dbReference type="Proteomes" id="UP000288805"/>
    </source>
</evidence>
<keyword evidence="4" id="KW-0539">Nucleus</keyword>
<proteinExistence type="inferred from homology"/>
<feature type="compositionally biased region" description="Polar residues" evidence="5">
    <location>
        <begin position="304"/>
        <end position="314"/>
    </location>
</feature>
<keyword evidence="4" id="KW-0234">DNA repair</keyword>
<comment type="catalytic activity">
    <reaction evidence="4">
        <text>DNA(n) + a 2'-deoxyribonucleoside 5'-triphosphate = DNA(n+1) + diphosphate</text>
        <dbReference type="Rhea" id="RHEA:22508"/>
        <dbReference type="Rhea" id="RHEA-COMP:17339"/>
        <dbReference type="Rhea" id="RHEA-COMP:17340"/>
        <dbReference type="ChEBI" id="CHEBI:33019"/>
        <dbReference type="ChEBI" id="CHEBI:61560"/>
        <dbReference type="ChEBI" id="CHEBI:173112"/>
        <dbReference type="EC" id="2.7.7.7"/>
    </reaction>
</comment>
<dbReference type="GO" id="GO:0003887">
    <property type="term" value="F:DNA-directed DNA polymerase activity"/>
    <property type="evidence" value="ECO:0007669"/>
    <property type="project" value="UniProtKB-UniRule"/>
</dbReference>
<name>A0A438JNX1_VITVI</name>
<keyword evidence="4" id="KW-0239">DNA-directed DNA polymerase</keyword>
<dbReference type="InterPro" id="IPR028207">
    <property type="entry name" value="DNA_pol_B_palm_palm"/>
</dbReference>
<keyword evidence="3 4" id="KW-0548">Nucleotidyltransferase</keyword>
<feature type="domain" description="DNA polymerase beta thumb" evidence="6">
    <location>
        <begin position="158"/>
        <end position="196"/>
    </location>
</feature>
<gene>
    <name evidence="8" type="primary">POLL_1</name>
    <name evidence="8" type="ORF">CK203_017022</name>
</gene>
<dbReference type="Gene3D" id="3.30.210.10">
    <property type="entry name" value="DNA polymerase, thumb domain"/>
    <property type="match status" value="1"/>
</dbReference>
<dbReference type="Proteomes" id="UP000288805">
    <property type="component" value="Unassembled WGS sequence"/>
</dbReference>
<feature type="domain" description="DNA polymerase beta palm" evidence="7">
    <location>
        <begin position="51"/>
        <end position="151"/>
    </location>
</feature>
<keyword evidence="4" id="KW-0227">DNA damage</keyword>
<dbReference type="PRINTS" id="PR00870">
    <property type="entry name" value="DNAPOLXBETA"/>
</dbReference>
<dbReference type="SUPFAM" id="SSF81301">
    <property type="entry name" value="Nucleotidyltransferase"/>
    <property type="match status" value="1"/>
</dbReference>
<dbReference type="GO" id="GO:0046872">
    <property type="term" value="F:metal ion binding"/>
    <property type="evidence" value="ECO:0007669"/>
    <property type="project" value="UniProtKB-UniRule"/>
</dbReference>
<dbReference type="InterPro" id="IPR019843">
    <property type="entry name" value="DNA_pol-X_BS"/>
</dbReference>
<dbReference type="EMBL" id="QGNW01000034">
    <property type="protein sequence ID" value="RVX10637.1"/>
    <property type="molecule type" value="Genomic_DNA"/>
</dbReference>
<evidence type="ECO:0000259" key="7">
    <source>
        <dbReference type="Pfam" id="PF14792"/>
    </source>
</evidence>
<feature type="compositionally biased region" description="Low complexity" evidence="5">
    <location>
        <begin position="294"/>
        <end position="303"/>
    </location>
</feature>
<dbReference type="FunFam" id="3.30.460.10:FF:000029">
    <property type="entry name" value="DNA polymerase"/>
    <property type="match status" value="1"/>
</dbReference>
<dbReference type="Gene3D" id="3.30.460.10">
    <property type="entry name" value="Beta Polymerase, domain 2"/>
    <property type="match status" value="1"/>
</dbReference>
<evidence type="ECO:0000259" key="6">
    <source>
        <dbReference type="Pfam" id="PF14791"/>
    </source>
</evidence>
<evidence type="ECO:0000313" key="8">
    <source>
        <dbReference type="EMBL" id="RVX10637.1"/>
    </source>
</evidence>
<evidence type="ECO:0000256" key="3">
    <source>
        <dbReference type="ARBA" id="ARBA00022695"/>
    </source>
</evidence>
<dbReference type="InterPro" id="IPR043519">
    <property type="entry name" value="NT_sf"/>
</dbReference>
<comment type="subcellular location">
    <subcellularLocation>
        <location evidence="4">Nucleus</location>
    </subcellularLocation>
</comment>
<dbReference type="Pfam" id="PF14792">
    <property type="entry name" value="DNA_pol_B_palm"/>
    <property type="match status" value="1"/>
</dbReference>
<dbReference type="GO" id="GO:0006281">
    <property type="term" value="P:DNA repair"/>
    <property type="evidence" value="ECO:0007669"/>
    <property type="project" value="UniProtKB-KW"/>
</dbReference>
<evidence type="ECO:0000256" key="4">
    <source>
        <dbReference type="RuleBase" id="RU366014"/>
    </source>
</evidence>
<comment type="caution">
    <text evidence="8">The sequence shown here is derived from an EMBL/GenBank/DDBJ whole genome shotgun (WGS) entry which is preliminary data.</text>
</comment>
<comment type="similarity">
    <text evidence="1 4">Belongs to the DNA polymerase type-X family.</text>
</comment>
<evidence type="ECO:0000256" key="2">
    <source>
        <dbReference type="ARBA" id="ARBA00022679"/>
    </source>
</evidence>
<evidence type="ECO:0000256" key="5">
    <source>
        <dbReference type="SAM" id="MobiDB-lite"/>
    </source>
</evidence>
<dbReference type="GO" id="GO:0003677">
    <property type="term" value="F:DNA binding"/>
    <property type="evidence" value="ECO:0007669"/>
    <property type="project" value="UniProtKB-UniRule"/>
</dbReference>
<protein>
    <recommendedName>
        <fullName evidence="4">DNA polymerase</fullName>
        <ecNumber evidence="4">2.7.7.7</ecNumber>
    </recommendedName>
</protein>
<comment type="function">
    <text evidence="4">DNA polymerase that functions in several pathways of DNA repair. Involved in base excision repair (BER) responsible for repair of lesions that give rise to abasic (AP) sites in DNA. Also contributes to DNA double-strand break repair by non-homologous end joining and homologous recombination. Has both template-dependent and template-independent (terminal transferase) DNA polymerase activities. Has also a 5'-deoxyribose-5-phosphate lyase (dRP lyase) activity.</text>
</comment>
<dbReference type="InterPro" id="IPR029398">
    <property type="entry name" value="PolB_thumb"/>
</dbReference>
<dbReference type="PANTHER" id="PTHR11276:SF41">
    <property type="entry name" value="DNA POLYMERASE LAMBDA"/>
    <property type="match status" value="1"/>
</dbReference>
<dbReference type="InterPro" id="IPR022312">
    <property type="entry name" value="DNA_pol_X"/>
</dbReference>
<dbReference type="PANTHER" id="PTHR11276">
    <property type="entry name" value="DNA POLYMERASE TYPE-X FAMILY MEMBER"/>
    <property type="match status" value="1"/>
</dbReference>